<evidence type="ECO:0000313" key="3">
    <source>
        <dbReference type="EMBL" id="KPJ52545.1"/>
    </source>
</evidence>
<keyword evidence="1 3" id="KW-0808">Transferase</keyword>
<evidence type="ECO:0000256" key="1">
    <source>
        <dbReference type="ARBA" id="ARBA00022679"/>
    </source>
</evidence>
<dbReference type="SUPFAM" id="SSF53756">
    <property type="entry name" value="UDP-Glycosyltransferase/glycogen phosphorylase"/>
    <property type="match status" value="1"/>
</dbReference>
<reference evidence="3 4" key="1">
    <citation type="journal article" date="2015" name="Microbiome">
        <title>Genomic resolution of linkages in carbon, nitrogen, and sulfur cycling among widespread estuary sediment bacteria.</title>
        <authorList>
            <person name="Baker B.J."/>
            <person name="Lazar C.S."/>
            <person name="Teske A.P."/>
            <person name="Dick G.J."/>
        </authorList>
    </citation>
    <scope>NUCLEOTIDE SEQUENCE [LARGE SCALE GENOMIC DNA]</scope>
    <source>
        <strain evidence="3">DG_24</strain>
    </source>
</reference>
<evidence type="ECO:0000259" key="2">
    <source>
        <dbReference type="Pfam" id="PF00534"/>
    </source>
</evidence>
<gene>
    <name evidence="3" type="ORF">AMJ39_07560</name>
</gene>
<dbReference type="PANTHER" id="PTHR46401">
    <property type="entry name" value="GLYCOSYLTRANSFERASE WBBK-RELATED"/>
    <property type="match status" value="1"/>
</dbReference>
<dbReference type="GO" id="GO:0016757">
    <property type="term" value="F:glycosyltransferase activity"/>
    <property type="evidence" value="ECO:0007669"/>
    <property type="project" value="InterPro"/>
</dbReference>
<dbReference type="CDD" id="cd03801">
    <property type="entry name" value="GT4_PimA-like"/>
    <property type="match status" value="1"/>
</dbReference>
<accession>A0A0S7WQV1</accession>
<dbReference type="STRING" id="1703770.AMJ39_07560"/>
<dbReference type="PANTHER" id="PTHR46401:SF2">
    <property type="entry name" value="GLYCOSYLTRANSFERASE WBBK-RELATED"/>
    <property type="match status" value="1"/>
</dbReference>
<dbReference type="EMBL" id="LIZS01000053">
    <property type="protein sequence ID" value="KPJ52545.1"/>
    <property type="molecule type" value="Genomic_DNA"/>
</dbReference>
<sequence>MELQPKRHGKNVGFISTRLAGMDGVSLESAKWAQVLWRHHRASFWFAGKLDRDPDVSMFVPEAHFEHEEIRWIASQSFGRKYRTRETTSRVHAMREILKSKLYEFIDRFSIDVLVPQNALSLPMNIPLGLAISEVIAETGIPTIAHHHDFHWERDRFTVNAVTDYLDTAFPPSLPGIQHVVINSAARAELAYRKGITSMIVPNVIDFDQPPPEPDSYTATFRQDIGLDPEDILILQPTRVVSRKGIEHAIELVRRLGSPRYKLAVTHEAGDEGYEYQQALQEYAASVGVDLRIVSRHLAGRRTEDCAQGPCYALADVYVHADLVTYPSLYEGFGNAFLEAIYFRKPVLVNRYSIYVRDIEPKGFRVLSMNGFLSSKVVEAVRRVLEDADYRQEMVNHNFEIARRYYSYNVLEGRLGHLLSNIYGVQ</sequence>
<proteinExistence type="predicted"/>
<dbReference type="InterPro" id="IPR001296">
    <property type="entry name" value="Glyco_trans_1"/>
</dbReference>
<feature type="domain" description="Glycosyl transferase family 1" evidence="2">
    <location>
        <begin position="314"/>
        <end position="396"/>
    </location>
</feature>
<dbReference type="Pfam" id="PF00534">
    <property type="entry name" value="Glycos_transf_1"/>
    <property type="match status" value="1"/>
</dbReference>
<dbReference type="PATRIC" id="fig|1703770.3.peg.2007"/>
<evidence type="ECO:0000313" key="4">
    <source>
        <dbReference type="Proteomes" id="UP000052008"/>
    </source>
</evidence>
<protein>
    <submittedName>
        <fullName evidence="3">Glycosyl transferase family 1</fullName>
    </submittedName>
</protein>
<dbReference type="Proteomes" id="UP000052008">
    <property type="component" value="Unassembled WGS sequence"/>
</dbReference>
<name>A0A0S7WQV1_UNCT6</name>
<dbReference type="Gene3D" id="3.40.50.2000">
    <property type="entry name" value="Glycogen Phosphorylase B"/>
    <property type="match status" value="2"/>
</dbReference>
<comment type="caution">
    <text evidence="3">The sequence shown here is derived from an EMBL/GenBank/DDBJ whole genome shotgun (WGS) entry which is preliminary data.</text>
</comment>
<dbReference type="AlphaFoldDB" id="A0A0S7WQV1"/>
<organism evidence="3 4">
    <name type="scientific">candidate division TA06 bacterium DG_24</name>
    <dbReference type="NCBI Taxonomy" id="1703770"/>
    <lineage>
        <taxon>Bacteria</taxon>
        <taxon>Bacteria division TA06</taxon>
    </lineage>
</organism>
<dbReference type="GO" id="GO:0009103">
    <property type="term" value="P:lipopolysaccharide biosynthetic process"/>
    <property type="evidence" value="ECO:0007669"/>
    <property type="project" value="TreeGrafter"/>
</dbReference>